<feature type="chain" id="PRO_5046440684" evidence="3">
    <location>
        <begin position="22"/>
        <end position="177"/>
    </location>
</feature>
<evidence type="ECO:0000313" key="4">
    <source>
        <dbReference type="EMBL" id="MFD2234135.1"/>
    </source>
</evidence>
<dbReference type="InterPro" id="IPR038482">
    <property type="entry name" value="Tp34-type_sf"/>
</dbReference>
<organism evidence="4 5">
    <name type="scientific">Phaeospirillum tilakii</name>
    <dbReference type="NCBI Taxonomy" id="741673"/>
    <lineage>
        <taxon>Bacteria</taxon>
        <taxon>Pseudomonadati</taxon>
        <taxon>Pseudomonadota</taxon>
        <taxon>Alphaproteobacteria</taxon>
        <taxon>Rhodospirillales</taxon>
        <taxon>Rhodospirillaceae</taxon>
        <taxon>Phaeospirillum</taxon>
    </lineage>
</organism>
<dbReference type="RefSeq" id="WP_377316054.1">
    <property type="nucleotide sequence ID" value="NZ_JBHUIY010000017.1"/>
</dbReference>
<keyword evidence="2 3" id="KW-0732">Signal</keyword>
<evidence type="ECO:0000256" key="1">
    <source>
        <dbReference type="ARBA" id="ARBA00010013"/>
    </source>
</evidence>
<proteinExistence type="inferred from homology"/>
<dbReference type="PIRSF" id="PIRSF017018">
    <property type="entry name" value="Tp34"/>
    <property type="match status" value="1"/>
</dbReference>
<comment type="similarity">
    <text evidence="1">Belongs to the UPF0423 family.</text>
</comment>
<sequence>MNRLVAATALGLVLGAGVAAAAEHPIGRAIERDGMRIGAVYLQGVMMEGMEHDAHDPGAVHLEADIHALKGNKNGFAAGEWIPNLGVSYLVTKPGDPSVQLKGELIPMVANDGPHYGQNVVLPGPGKYHVAFHVTPPNEHGFTRHIDKETGVGPWWSGFDQEWDFTFVGSVGKKGGY</sequence>
<dbReference type="Gene3D" id="2.60.40.2480">
    <property type="entry name" value="Periplasmic metal-binding protein Tp34-type"/>
    <property type="match status" value="1"/>
</dbReference>
<name>A0ABW5CA83_9PROT</name>
<dbReference type="InterPro" id="IPR018470">
    <property type="entry name" value="Metal-bd_Tp34-typ"/>
</dbReference>
<evidence type="ECO:0000256" key="3">
    <source>
        <dbReference type="SAM" id="SignalP"/>
    </source>
</evidence>
<keyword evidence="5" id="KW-1185">Reference proteome</keyword>
<reference evidence="5" key="1">
    <citation type="journal article" date="2019" name="Int. J. Syst. Evol. Microbiol.">
        <title>The Global Catalogue of Microorganisms (GCM) 10K type strain sequencing project: providing services to taxonomists for standard genome sequencing and annotation.</title>
        <authorList>
            <consortium name="The Broad Institute Genomics Platform"/>
            <consortium name="The Broad Institute Genome Sequencing Center for Infectious Disease"/>
            <person name="Wu L."/>
            <person name="Ma J."/>
        </authorList>
    </citation>
    <scope>NUCLEOTIDE SEQUENCE [LARGE SCALE GENOMIC DNA]</scope>
    <source>
        <strain evidence="5">KCTC 15012</strain>
    </source>
</reference>
<dbReference type="Pfam" id="PF10634">
    <property type="entry name" value="Iron_transport"/>
    <property type="match status" value="1"/>
</dbReference>
<evidence type="ECO:0000313" key="5">
    <source>
        <dbReference type="Proteomes" id="UP001597296"/>
    </source>
</evidence>
<evidence type="ECO:0000256" key="2">
    <source>
        <dbReference type="ARBA" id="ARBA00022729"/>
    </source>
</evidence>
<accession>A0ABW5CA83</accession>
<dbReference type="Proteomes" id="UP001597296">
    <property type="component" value="Unassembled WGS sequence"/>
</dbReference>
<feature type="signal peptide" evidence="3">
    <location>
        <begin position="1"/>
        <end position="21"/>
    </location>
</feature>
<gene>
    <name evidence="4" type="ORF">ACFSNB_09980</name>
</gene>
<comment type="caution">
    <text evidence="4">The sequence shown here is derived from an EMBL/GenBank/DDBJ whole genome shotgun (WGS) entry which is preliminary data.</text>
</comment>
<protein>
    <submittedName>
        <fullName evidence="4">Iron transporter</fullName>
    </submittedName>
</protein>
<dbReference type="EMBL" id="JBHUIY010000017">
    <property type="protein sequence ID" value="MFD2234135.1"/>
    <property type="molecule type" value="Genomic_DNA"/>
</dbReference>